<dbReference type="EMBL" id="BARS01044966">
    <property type="protein sequence ID" value="GAG41133.1"/>
    <property type="molecule type" value="Genomic_DNA"/>
</dbReference>
<evidence type="ECO:0000313" key="1">
    <source>
        <dbReference type="EMBL" id="GAG41133.1"/>
    </source>
</evidence>
<proteinExistence type="predicted"/>
<protein>
    <submittedName>
        <fullName evidence="1">Uncharacterized protein</fullName>
    </submittedName>
</protein>
<accession>X0XX41</accession>
<name>X0XX41_9ZZZZ</name>
<sequence length="78" mass="7922">MNSNQQFNVPFLQGLLGIHGPVGGGYGSSAGKVGPIAFRPVHTQGATAYCPMFIGSGVLAEMTVSFTVIGRAKVLAAA</sequence>
<gene>
    <name evidence="1" type="ORF">S01H1_67862</name>
</gene>
<comment type="caution">
    <text evidence="1">The sequence shown here is derived from an EMBL/GenBank/DDBJ whole genome shotgun (WGS) entry which is preliminary data.</text>
</comment>
<dbReference type="AlphaFoldDB" id="X0XX41"/>
<reference evidence="1" key="1">
    <citation type="journal article" date="2014" name="Front. Microbiol.">
        <title>High frequency of phylogenetically diverse reductive dehalogenase-homologous genes in deep subseafloor sedimentary metagenomes.</title>
        <authorList>
            <person name="Kawai M."/>
            <person name="Futagami T."/>
            <person name="Toyoda A."/>
            <person name="Takaki Y."/>
            <person name="Nishi S."/>
            <person name="Hori S."/>
            <person name="Arai W."/>
            <person name="Tsubouchi T."/>
            <person name="Morono Y."/>
            <person name="Uchiyama I."/>
            <person name="Ito T."/>
            <person name="Fujiyama A."/>
            <person name="Inagaki F."/>
            <person name="Takami H."/>
        </authorList>
    </citation>
    <scope>NUCLEOTIDE SEQUENCE</scope>
    <source>
        <strain evidence="1">Expedition CK06-06</strain>
    </source>
</reference>
<organism evidence="1">
    <name type="scientific">marine sediment metagenome</name>
    <dbReference type="NCBI Taxonomy" id="412755"/>
    <lineage>
        <taxon>unclassified sequences</taxon>
        <taxon>metagenomes</taxon>
        <taxon>ecological metagenomes</taxon>
    </lineage>
</organism>